<proteinExistence type="predicted"/>
<dbReference type="InterPro" id="IPR057695">
    <property type="entry name" value="DUF7935"/>
</dbReference>
<feature type="transmembrane region" description="Helical" evidence="1">
    <location>
        <begin position="6"/>
        <end position="28"/>
    </location>
</feature>
<comment type="caution">
    <text evidence="2">The sequence shown here is derived from an EMBL/GenBank/DDBJ whole genome shotgun (WGS) entry which is preliminary data.</text>
</comment>
<dbReference type="EMBL" id="SWBR01000006">
    <property type="protein sequence ID" value="TKC04784.1"/>
    <property type="molecule type" value="Genomic_DNA"/>
</dbReference>
<evidence type="ECO:0000313" key="2">
    <source>
        <dbReference type="EMBL" id="TKC04784.1"/>
    </source>
</evidence>
<protein>
    <submittedName>
        <fullName evidence="2">Uncharacterized protein</fullName>
    </submittedName>
</protein>
<keyword evidence="1" id="KW-0812">Transmembrane</keyword>
<name>A0A4U1CG72_9SPHI</name>
<sequence>MNITSFLTTAATFALGGIITVVVAYFLIRNDIQNYFRFKSLEANKDSRTSLFPLRLQAHERLIVFVDRINPSNLLVRLHQQGISPAALQALVLNEIKSEYQHNITQQLYVDAASWNVVRKLKDDTVAMVNNVVQGLPETATGVDLSKKVLQHMSTVEENPYELTINLLKKEVHSLF</sequence>
<keyword evidence="1" id="KW-1133">Transmembrane helix</keyword>
<reference evidence="2 3" key="1">
    <citation type="submission" date="2019-04" db="EMBL/GenBank/DDBJ databases">
        <title>Pedobacter sp. RP-3-22 sp. nov., isolated from Arctic soil.</title>
        <authorList>
            <person name="Dahal R.H."/>
            <person name="Kim D.-U."/>
        </authorList>
    </citation>
    <scope>NUCLEOTIDE SEQUENCE [LARGE SCALE GENOMIC DNA]</scope>
    <source>
        <strain evidence="2 3">RP-3-22</strain>
    </source>
</reference>
<dbReference type="Proteomes" id="UP000309488">
    <property type="component" value="Unassembled WGS sequence"/>
</dbReference>
<dbReference type="Pfam" id="PF25589">
    <property type="entry name" value="DUF7935"/>
    <property type="match status" value="1"/>
</dbReference>
<evidence type="ECO:0000313" key="3">
    <source>
        <dbReference type="Proteomes" id="UP000309488"/>
    </source>
</evidence>
<keyword evidence="1" id="KW-0472">Membrane</keyword>
<keyword evidence="3" id="KW-1185">Reference proteome</keyword>
<dbReference type="OrthoDB" id="1493032at2"/>
<dbReference type="RefSeq" id="WP_136844147.1">
    <property type="nucleotide sequence ID" value="NZ_SWBR01000006.1"/>
</dbReference>
<evidence type="ECO:0000256" key="1">
    <source>
        <dbReference type="SAM" id="Phobius"/>
    </source>
</evidence>
<accession>A0A4U1CG72</accession>
<dbReference type="AlphaFoldDB" id="A0A4U1CG72"/>
<organism evidence="2 3">
    <name type="scientific">Pedobacter polaris</name>
    <dbReference type="NCBI Taxonomy" id="2571273"/>
    <lineage>
        <taxon>Bacteria</taxon>
        <taxon>Pseudomonadati</taxon>
        <taxon>Bacteroidota</taxon>
        <taxon>Sphingobacteriia</taxon>
        <taxon>Sphingobacteriales</taxon>
        <taxon>Sphingobacteriaceae</taxon>
        <taxon>Pedobacter</taxon>
    </lineage>
</organism>
<gene>
    <name evidence="2" type="ORF">FA048_19070</name>
</gene>